<dbReference type="Proteomes" id="UP000598996">
    <property type="component" value="Unassembled WGS sequence"/>
</dbReference>
<organism evidence="1 2">
    <name type="scientific">Paractinoplanes lichenicola</name>
    <dbReference type="NCBI Taxonomy" id="2802976"/>
    <lineage>
        <taxon>Bacteria</taxon>
        <taxon>Bacillati</taxon>
        <taxon>Actinomycetota</taxon>
        <taxon>Actinomycetes</taxon>
        <taxon>Micromonosporales</taxon>
        <taxon>Micromonosporaceae</taxon>
        <taxon>Paractinoplanes</taxon>
    </lineage>
</organism>
<dbReference type="EMBL" id="JAENHO010000010">
    <property type="protein sequence ID" value="MBL7259218.1"/>
    <property type="molecule type" value="Genomic_DNA"/>
</dbReference>
<proteinExistence type="predicted"/>
<accession>A0ABS1VY32</accession>
<gene>
    <name evidence="1" type="ORF">JKJ07_33380</name>
</gene>
<reference evidence="1 2" key="1">
    <citation type="submission" date="2021-01" db="EMBL/GenBank/DDBJ databases">
        <title>Actinoplanes sp. nov. LDG1-01 isolated from lichen.</title>
        <authorList>
            <person name="Saeng-In P."/>
            <person name="Phongsopitanun W."/>
            <person name="Kanchanasin P."/>
            <person name="Yuki M."/>
            <person name="Kudo T."/>
            <person name="Ohkuma M."/>
            <person name="Tanasupawat S."/>
        </authorList>
    </citation>
    <scope>NUCLEOTIDE SEQUENCE [LARGE SCALE GENOMIC DNA]</scope>
    <source>
        <strain evidence="1 2">LDG1-01</strain>
    </source>
</reference>
<evidence type="ECO:0000313" key="2">
    <source>
        <dbReference type="Proteomes" id="UP000598996"/>
    </source>
</evidence>
<comment type="caution">
    <text evidence="1">The sequence shown here is derived from an EMBL/GenBank/DDBJ whole genome shotgun (WGS) entry which is preliminary data.</text>
</comment>
<evidence type="ECO:0000313" key="1">
    <source>
        <dbReference type="EMBL" id="MBL7259218.1"/>
    </source>
</evidence>
<evidence type="ECO:0008006" key="3">
    <source>
        <dbReference type="Google" id="ProtNLM"/>
    </source>
</evidence>
<name>A0ABS1VY32_9ACTN</name>
<protein>
    <recommendedName>
        <fullName evidence="3">DUF1127 domain-containing protein</fullName>
    </recommendedName>
</protein>
<keyword evidence="2" id="KW-1185">Reference proteome</keyword>
<dbReference type="RefSeq" id="WP_202995887.1">
    <property type="nucleotide sequence ID" value="NZ_JAENHO010000010.1"/>
</dbReference>
<sequence length="62" mass="6934">MSVITKTHALTVIRRAYGPDYAESVREKLPDRLDLEDPADTKILYDLGLTPDRLISALGGEY</sequence>